<dbReference type="InterPro" id="IPR007074">
    <property type="entry name" value="LicD/FKTN/FKRP_NTP_transf"/>
</dbReference>
<gene>
    <name evidence="3" type="ORF">FC85_GL001195</name>
</gene>
<feature type="domain" description="LicD/FKTN/FKRP nucleotidyltransferase" evidence="2">
    <location>
        <begin position="25"/>
        <end position="240"/>
    </location>
</feature>
<accession>A0A0R1S6W5</accession>
<dbReference type="EMBL" id="AZEY01000090">
    <property type="protein sequence ID" value="KRL64679.1"/>
    <property type="molecule type" value="Genomic_DNA"/>
</dbReference>
<dbReference type="PANTHER" id="PTHR43404:SF2">
    <property type="entry name" value="LIPOPOLYSACCHARIDE CHOLINEPHOSPHOTRANSFERASE LICD"/>
    <property type="match status" value="1"/>
</dbReference>
<sequence>MMVDMKQIHGIQLEILKQVARLSSKHHIKYFMTGGSAIGAVRHQGFIPWDDDIDIGFTRHDFEKFLRVAPGEFRSTNYFVEENRLNPAYEYDFAKVMFKGTEILERGREEAKSFNGIFIDVFPFDKMPAAKHQQVAQSQALQAILQEIRRRFYPDLYPNMSLDPKYVDMTIDQLYKLRLQIMVKYDRDPSLAYVNLSSPYKYGKERILPAEMHRFTEMKFENLRVPVLSAYDSYLTRLYGNYMKLPPVEKRIQRHILKASVDNPQELSENEPDSQIEKHRNGFEAEAS</sequence>
<proteinExistence type="predicted"/>
<feature type="compositionally biased region" description="Basic and acidic residues" evidence="1">
    <location>
        <begin position="275"/>
        <end position="288"/>
    </location>
</feature>
<dbReference type="GO" id="GO:0009100">
    <property type="term" value="P:glycoprotein metabolic process"/>
    <property type="evidence" value="ECO:0007669"/>
    <property type="project" value="UniProtKB-ARBA"/>
</dbReference>
<dbReference type="InterPro" id="IPR052942">
    <property type="entry name" value="LPS_cholinephosphotransferase"/>
</dbReference>
<comment type="caution">
    <text evidence="3">The sequence shown here is derived from an EMBL/GenBank/DDBJ whole genome shotgun (WGS) entry which is preliminary data.</text>
</comment>
<dbReference type="Pfam" id="PF04991">
    <property type="entry name" value="LicD"/>
    <property type="match status" value="1"/>
</dbReference>
<dbReference type="AlphaFoldDB" id="A0A0R1S6W5"/>
<protein>
    <submittedName>
        <fullName evidence="3">Lipopolysaccharide biosynthesis protein LicD</fullName>
    </submittedName>
</protein>
<evidence type="ECO:0000259" key="2">
    <source>
        <dbReference type="Pfam" id="PF04991"/>
    </source>
</evidence>
<feature type="region of interest" description="Disordered" evidence="1">
    <location>
        <begin position="261"/>
        <end position="288"/>
    </location>
</feature>
<organism evidence="3 4">
    <name type="scientific">Lentilactobacillus diolivorans DSM 14421</name>
    <dbReference type="NCBI Taxonomy" id="1423739"/>
    <lineage>
        <taxon>Bacteria</taxon>
        <taxon>Bacillati</taxon>
        <taxon>Bacillota</taxon>
        <taxon>Bacilli</taxon>
        <taxon>Lactobacillales</taxon>
        <taxon>Lactobacillaceae</taxon>
        <taxon>Lentilactobacillus</taxon>
    </lineage>
</organism>
<dbReference type="PANTHER" id="PTHR43404">
    <property type="entry name" value="LIPOPOLYSACCHARIDE CHOLINEPHOSPHOTRANSFERASE LICD"/>
    <property type="match status" value="1"/>
</dbReference>
<dbReference type="RefSeq" id="WP_057865628.1">
    <property type="nucleotide sequence ID" value="NZ_AZEY01000090.1"/>
</dbReference>
<evidence type="ECO:0000313" key="3">
    <source>
        <dbReference type="EMBL" id="KRL64679.1"/>
    </source>
</evidence>
<reference evidence="3 4" key="1">
    <citation type="journal article" date="2015" name="Genome Announc.">
        <title>Expanding the biotechnology potential of lactobacilli through comparative genomics of 213 strains and associated genera.</title>
        <authorList>
            <person name="Sun Z."/>
            <person name="Harris H.M."/>
            <person name="McCann A."/>
            <person name="Guo C."/>
            <person name="Argimon S."/>
            <person name="Zhang W."/>
            <person name="Yang X."/>
            <person name="Jeffery I.B."/>
            <person name="Cooney J.C."/>
            <person name="Kagawa T.F."/>
            <person name="Liu W."/>
            <person name="Song Y."/>
            <person name="Salvetti E."/>
            <person name="Wrobel A."/>
            <person name="Rasinkangas P."/>
            <person name="Parkhill J."/>
            <person name="Rea M.C."/>
            <person name="O'Sullivan O."/>
            <person name="Ritari J."/>
            <person name="Douillard F.P."/>
            <person name="Paul Ross R."/>
            <person name="Yang R."/>
            <person name="Briner A.E."/>
            <person name="Felis G.E."/>
            <person name="de Vos W.M."/>
            <person name="Barrangou R."/>
            <person name="Klaenhammer T.R."/>
            <person name="Caufield P.W."/>
            <person name="Cui Y."/>
            <person name="Zhang H."/>
            <person name="O'Toole P.W."/>
        </authorList>
    </citation>
    <scope>NUCLEOTIDE SEQUENCE [LARGE SCALE GENOMIC DNA]</scope>
    <source>
        <strain evidence="3 4">DSM 14421</strain>
    </source>
</reference>
<evidence type="ECO:0000256" key="1">
    <source>
        <dbReference type="SAM" id="MobiDB-lite"/>
    </source>
</evidence>
<dbReference type="PATRIC" id="fig|1423739.3.peg.1249"/>
<evidence type="ECO:0000313" key="4">
    <source>
        <dbReference type="Proteomes" id="UP000052013"/>
    </source>
</evidence>
<name>A0A0R1S6W5_9LACO</name>
<dbReference type="Proteomes" id="UP000052013">
    <property type="component" value="Unassembled WGS sequence"/>
</dbReference>